<evidence type="ECO:0000313" key="1">
    <source>
        <dbReference type="EMBL" id="GAU93933.1"/>
    </source>
</evidence>
<dbReference type="Proteomes" id="UP000186922">
    <property type="component" value="Unassembled WGS sequence"/>
</dbReference>
<keyword evidence="2" id="KW-1185">Reference proteome</keyword>
<protein>
    <submittedName>
        <fullName evidence="1">Uncharacterized protein</fullName>
    </submittedName>
</protein>
<organism evidence="1 2">
    <name type="scientific">Ramazzottius varieornatus</name>
    <name type="common">Water bear</name>
    <name type="synonym">Tardigrade</name>
    <dbReference type="NCBI Taxonomy" id="947166"/>
    <lineage>
        <taxon>Eukaryota</taxon>
        <taxon>Metazoa</taxon>
        <taxon>Ecdysozoa</taxon>
        <taxon>Tardigrada</taxon>
        <taxon>Eutardigrada</taxon>
        <taxon>Parachela</taxon>
        <taxon>Hypsibioidea</taxon>
        <taxon>Ramazzottiidae</taxon>
        <taxon>Ramazzottius</taxon>
    </lineage>
</organism>
<dbReference type="AlphaFoldDB" id="A0A1D1V591"/>
<evidence type="ECO:0000313" key="2">
    <source>
        <dbReference type="Proteomes" id="UP000186922"/>
    </source>
</evidence>
<reference evidence="1 2" key="1">
    <citation type="journal article" date="2016" name="Nat. Commun.">
        <title>Extremotolerant tardigrade genome and improved radiotolerance of human cultured cells by tardigrade-unique protein.</title>
        <authorList>
            <person name="Hashimoto T."/>
            <person name="Horikawa D.D."/>
            <person name="Saito Y."/>
            <person name="Kuwahara H."/>
            <person name="Kozuka-Hata H."/>
            <person name="Shin-I T."/>
            <person name="Minakuchi Y."/>
            <person name="Ohishi K."/>
            <person name="Motoyama A."/>
            <person name="Aizu T."/>
            <person name="Enomoto A."/>
            <person name="Kondo K."/>
            <person name="Tanaka S."/>
            <person name="Hara Y."/>
            <person name="Koshikawa S."/>
            <person name="Sagara H."/>
            <person name="Miura T."/>
            <person name="Yokobori S."/>
            <person name="Miyagawa K."/>
            <person name="Suzuki Y."/>
            <person name="Kubo T."/>
            <person name="Oyama M."/>
            <person name="Kohara Y."/>
            <person name="Fujiyama A."/>
            <person name="Arakawa K."/>
            <person name="Katayama T."/>
            <person name="Toyoda A."/>
            <person name="Kunieda T."/>
        </authorList>
    </citation>
    <scope>NUCLEOTIDE SEQUENCE [LARGE SCALE GENOMIC DNA]</scope>
    <source>
        <strain evidence="1 2">YOKOZUNA-1</strain>
    </source>
</reference>
<name>A0A1D1V591_RAMVA</name>
<accession>A0A1D1V591</accession>
<dbReference type="EMBL" id="BDGG01000002">
    <property type="protein sequence ID" value="GAU93933.1"/>
    <property type="molecule type" value="Genomic_DNA"/>
</dbReference>
<gene>
    <name evidence="1" type="primary">RvY_05790</name>
    <name evidence="1" type="synonym">RvY_05790.2</name>
    <name evidence="1" type="ORF">RvY_05790-2</name>
</gene>
<sequence length="160" mass="18179">MNRIVSYLPNSPLHPGLYASAYRLENTMLQGVLSGHTWQHYASLPSRSWKFSICRFRLPSAVALRARPEPRFIVHFNETRSRSAEEKSANIRLLCCRKPIGSSSSTIWRRLLLPPSRDKVLTHGTICFPTFYVGYPCRMAAKLSATNLGLHMAILQCRFG</sequence>
<comment type="caution">
    <text evidence="1">The sequence shown here is derived from an EMBL/GenBank/DDBJ whole genome shotgun (WGS) entry which is preliminary data.</text>
</comment>
<proteinExistence type="predicted"/>